<feature type="region of interest" description="Disordered" evidence="1">
    <location>
        <begin position="51"/>
        <end position="72"/>
    </location>
</feature>
<protein>
    <submittedName>
        <fullName evidence="2">Uncharacterized protein</fullName>
    </submittedName>
</protein>
<reference evidence="2 3" key="1">
    <citation type="submission" date="2021-06" db="EMBL/GenBank/DDBJ databases">
        <title>Chromosome-level genome assembly of the red-tail catfish (Hemibagrus wyckioides).</title>
        <authorList>
            <person name="Shao F."/>
        </authorList>
    </citation>
    <scope>NUCLEOTIDE SEQUENCE [LARGE SCALE GENOMIC DNA]</scope>
    <source>
        <strain evidence="2">EC202008001</strain>
        <tissue evidence="2">Blood</tissue>
    </source>
</reference>
<gene>
    <name evidence="2" type="ORF">KOW79_016069</name>
</gene>
<keyword evidence="3" id="KW-1185">Reference proteome</keyword>
<evidence type="ECO:0000256" key="1">
    <source>
        <dbReference type="SAM" id="MobiDB-lite"/>
    </source>
</evidence>
<name>A0A9D3NBB8_9TELE</name>
<dbReference type="AlphaFoldDB" id="A0A9D3NBB8"/>
<organism evidence="2 3">
    <name type="scientific">Hemibagrus wyckioides</name>
    <dbReference type="NCBI Taxonomy" id="337641"/>
    <lineage>
        <taxon>Eukaryota</taxon>
        <taxon>Metazoa</taxon>
        <taxon>Chordata</taxon>
        <taxon>Craniata</taxon>
        <taxon>Vertebrata</taxon>
        <taxon>Euteleostomi</taxon>
        <taxon>Actinopterygii</taxon>
        <taxon>Neopterygii</taxon>
        <taxon>Teleostei</taxon>
        <taxon>Ostariophysi</taxon>
        <taxon>Siluriformes</taxon>
        <taxon>Bagridae</taxon>
        <taxon>Hemibagrus</taxon>
    </lineage>
</organism>
<accession>A0A9D3NBB8</accession>
<evidence type="ECO:0000313" key="3">
    <source>
        <dbReference type="Proteomes" id="UP000824219"/>
    </source>
</evidence>
<evidence type="ECO:0000313" key="2">
    <source>
        <dbReference type="EMBL" id="KAG7320216.1"/>
    </source>
</evidence>
<proteinExistence type="predicted"/>
<dbReference type="EMBL" id="JAHKSW010000019">
    <property type="protein sequence ID" value="KAG7320216.1"/>
    <property type="molecule type" value="Genomic_DNA"/>
</dbReference>
<dbReference type="Proteomes" id="UP000824219">
    <property type="component" value="Linkage Group LG19"/>
</dbReference>
<sequence>MLRSAVSEIRDHCGVKEEYGDDHITVCTVKTEEYETSIDTVHEGIAVQLKEEDEEQKVSEETPEITECTEETDNQSFHRVLVLTQARNKEKTTNTQQS</sequence>
<comment type="caution">
    <text evidence="2">The sequence shown here is derived from an EMBL/GenBank/DDBJ whole genome shotgun (WGS) entry which is preliminary data.</text>
</comment>